<reference evidence="1" key="3">
    <citation type="submission" date="2022-06" db="UniProtKB">
        <authorList>
            <consortium name="EnsemblPlants"/>
        </authorList>
    </citation>
    <scope>IDENTIFICATION</scope>
</reference>
<dbReference type="Proteomes" id="UP000015106">
    <property type="component" value="Chromosome 6"/>
</dbReference>
<dbReference type="Gramene" id="TuG1812G0600002661.01.T07">
    <property type="protein sequence ID" value="TuG1812G0600002661.01.T07"/>
    <property type="gene ID" value="TuG1812G0600002661.01"/>
</dbReference>
<dbReference type="EnsemblPlants" id="TuG1812G0600002661.01.T07">
    <property type="protein sequence ID" value="TuG1812G0600002661.01.T07"/>
    <property type="gene ID" value="TuG1812G0600002661.01"/>
</dbReference>
<protein>
    <submittedName>
        <fullName evidence="1">Uncharacterized protein</fullName>
    </submittedName>
</protein>
<evidence type="ECO:0000313" key="1">
    <source>
        <dbReference type="EnsemblPlants" id="TuG1812G0600002661.01.T07"/>
    </source>
</evidence>
<organism evidence="1 2">
    <name type="scientific">Triticum urartu</name>
    <name type="common">Red wild einkorn</name>
    <name type="synonym">Crithodium urartu</name>
    <dbReference type="NCBI Taxonomy" id="4572"/>
    <lineage>
        <taxon>Eukaryota</taxon>
        <taxon>Viridiplantae</taxon>
        <taxon>Streptophyta</taxon>
        <taxon>Embryophyta</taxon>
        <taxon>Tracheophyta</taxon>
        <taxon>Spermatophyta</taxon>
        <taxon>Magnoliopsida</taxon>
        <taxon>Liliopsida</taxon>
        <taxon>Poales</taxon>
        <taxon>Poaceae</taxon>
        <taxon>BOP clade</taxon>
        <taxon>Pooideae</taxon>
        <taxon>Triticodae</taxon>
        <taxon>Triticeae</taxon>
        <taxon>Triticinae</taxon>
        <taxon>Triticum</taxon>
    </lineage>
</organism>
<reference evidence="1" key="2">
    <citation type="submission" date="2018-03" db="EMBL/GenBank/DDBJ databases">
        <title>The Triticum urartu genome reveals the dynamic nature of wheat genome evolution.</title>
        <authorList>
            <person name="Ling H."/>
            <person name="Ma B."/>
            <person name="Shi X."/>
            <person name="Liu H."/>
            <person name="Dong L."/>
            <person name="Sun H."/>
            <person name="Cao Y."/>
            <person name="Gao Q."/>
            <person name="Zheng S."/>
            <person name="Li Y."/>
            <person name="Yu Y."/>
            <person name="Du H."/>
            <person name="Qi M."/>
            <person name="Li Y."/>
            <person name="Yu H."/>
            <person name="Cui Y."/>
            <person name="Wang N."/>
            <person name="Chen C."/>
            <person name="Wu H."/>
            <person name="Zhao Y."/>
            <person name="Zhang J."/>
            <person name="Li Y."/>
            <person name="Zhou W."/>
            <person name="Zhang B."/>
            <person name="Hu W."/>
            <person name="Eijk M."/>
            <person name="Tang J."/>
            <person name="Witsenboer H."/>
            <person name="Zhao S."/>
            <person name="Li Z."/>
            <person name="Zhang A."/>
            <person name="Wang D."/>
            <person name="Liang C."/>
        </authorList>
    </citation>
    <scope>NUCLEOTIDE SEQUENCE [LARGE SCALE GENOMIC DNA]</scope>
    <source>
        <strain evidence="1">cv. G1812</strain>
    </source>
</reference>
<proteinExistence type="predicted"/>
<dbReference type="AlphaFoldDB" id="A0A8R7USS8"/>
<accession>A0A8R7USS8</accession>
<gene>
    <name evidence="1" type="primary">LOC125513876</name>
</gene>
<name>A0A8R7USS8_TRIUA</name>
<evidence type="ECO:0000313" key="2">
    <source>
        <dbReference type="Proteomes" id="UP000015106"/>
    </source>
</evidence>
<reference evidence="2" key="1">
    <citation type="journal article" date="2013" name="Nature">
        <title>Draft genome of the wheat A-genome progenitor Triticum urartu.</title>
        <authorList>
            <person name="Ling H.Q."/>
            <person name="Zhao S."/>
            <person name="Liu D."/>
            <person name="Wang J."/>
            <person name="Sun H."/>
            <person name="Zhang C."/>
            <person name="Fan H."/>
            <person name="Li D."/>
            <person name="Dong L."/>
            <person name="Tao Y."/>
            <person name="Gao C."/>
            <person name="Wu H."/>
            <person name="Li Y."/>
            <person name="Cui Y."/>
            <person name="Guo X."/>
            <person name="Zheng S."/>
            <person name="Wang B."/>
            <person name="Yu K."/>
            <person name="Liang Q."/>
            <person name="Yang W."/>
            <person name="Lou X."/>
            <person name="Chen J."/>
            <person name="Feng M."/>
            <person name="Jian J."/>
            <person name="Zhang X."/>
            <person name="Luo G."/>
            <person name="Jiang Y."/>
            <person name="Liu J."/>
            <person name="Wang Z."/>
            <person name="Sha Y."/>
            <person name="Zhang B."/>
            <person name="Wu H."/>
            <person name="Tang D."/>
            <person name="Shen Q."/>
            <person name="Xue P."/>
            <person name="Zou S."/>
            <person name="Wang X."/>
            <person name="Liu X."/>
            <person name="Wang F."/>
            <person name="Yang Y."/>
            <person name="An X."/>
            <person name="Dong Z."/>
            <person name="Zhang K."/>
            <person name="Zhang X."/>
            <person name="Luo M.C."/>
            <person name="Dvorak J."/>
            <person name="Tong Y."/>
            <person name="Wang J."/>
            <person name="Yang H."/>
            <person name="Li Z."/>
            <person name="Wang D."/>
            <person name="Zhang A."/>
            <person name="Wang J."/>
        </authorList>
    </citation>
    <scope>NUCLEOTIDE SEQUENCE</scope>
    <source>
        <strain evidence="2">cv. G1812</strain>
    </source>
</reference>
<sequence length="58" mass="6497">MCTSTIMCENSGWSAERSWTYIMIISLLKICYLVDRTDQVSMEVVISLPAGGSIARKH</sequence>
<keyword evidence="2" id="KW-1185">Reference proteome</keyword>